<keyword evidence="5" id="KW-1003">Cell membrane</keyword>
<evidence type="ECO:0000313" key="12">
    <source>
        <dbReference type="EMBL" id="NLR73982.1"/>
    </source>
</evidence>
<dbReference type="AlphaFoldDB" id="A0A847SDG3"/>
<dbReference type="PRINTS" id="PR01004">
    <property type="entry name" value="FLGFLIJ"/>
</dbReference>
<dbReference type="GO" id="GO:0044781">
    <property type="term" value="P:bacterial-type flagellum organization"/>
    <property type="evidence" value="ECO:0007669"/>
    <property type="project" value="UniProtKB-KW"/>
</dbReference>
<dbReference type="InterPro" id="IPR018006">
    <property type="entry name" value="Flag_FliJ_proteobac"/>
</dbReference>
<gene>
    <name evidence="12" type="primary">fliJ</name>
    <name evidence="12" type="ORF">HF682_02255</name>
</gene>
<dbReference type="EMBL" id="JABAIM010000001">
    <property type="protein sequence ID" value="NLR73982.1"/>
    <property type="molecule type" value="Genomic_DNA"/>
</dbReference>
<keyword evidence="13" id="KW-1185">Reference proteome</keyword>
<dbReference type="PANTHER" id="PTHR38786">
    <property type="entry name" value="FLAGELLAR FLIJ PROTEIN"/>
    <property type="match status" value="1"/>
</dbReference>
<keyword evidence="6" id="KW-0145">Chemotaxis</keyword>
<evidence type="ECO:0000256" key="6">
    <source>
        <dbReference type="ARBA" id="ARBA00022500"/>
    </source>
</evidence>
<comment type="subcellular location">
    <subcellularLocation>
        <location evidence="1">Cell membrane</location>
        <topology evidence="1">Peripheral membrane protein</topology>
        <orientation evidence="1">Cytoplasmic side</orientation>
    </subcellularLocation>
</comment>
<keyword evidence="4" id="KW-0813">Transport</keyword>
<evidence type="ECO:0000256" key="10">
    <source>
        <dbReference type="ARBA" id="ARBA00023225"/>
    </source>
</evidence>
<proteinExistence type="inferred from homology"/>
<evidence type="ECO:0000313" key="13">
    <source>
        <dbReference type="Proteomes" id="UP000587991"/>
    </source>
</evidence>
<dbReference type="GO" id="GO:0005886">
    <property type="term" value="C:plasma membrane"/>
    <property type="evidence" value="ECO:0007669"/>
    <property type="project" value="UniProtKB-SubCell"/>
</dbReference>
<dbReference type="GO" id="GO:0071973">
    <property type="term" value="P:bacterial-type flagellum-dependent cell motility"/>
    <property type="evidence" value="ECO:0007669"/>
    <property type="project" value="InterPro"/>
</dbReference>
<keyword evidence="10" id="KW-1006">Bacterial flagellum protein export</keyword>
<dbReference type="InterPro" id="IPR012823">
    <property type="entry name" value="Flagell_FliJ"/>
</dbReference>
<evidence type="ECO:0000256" key="9">
    <source>
        <dbReference type="ARBA" id="ARBA00023136"/>
    </source>
</evidence>
<keyword evidence="12" id="KW-0282">Flagellum</keyword>
<dbReference type="Pfam" id="PF02050">
    <property type="entry name" value="FliJ"/>
    <property type="match status" value="1"/>
</dbReference>
<comment type="caution">
    <text evidence="12">The sequence shown here is derived from an EMBL/GenBank/DDBJ whole genome shotgun (WGS) entry which is preliminary data.</text>
</comment>
<dbReference type="GO" id="GO:0009288">
    <property type="term" value="C:bacterial-type flagellum"/>
    <property type="evidence" value="ECO:0007669"/>
    <property type="project" value="InterPro"/>
</dbReference>
<evidence type="ECO:0000256" key="2">
    <source>
        <dbReference type="ARBA" id="ARBA00010004"/>
    </source>
</evidence>
<keyword evidence="12" id="KW-0966">Cell projection</keyword>
<dbReference type="InterPro" id="IPR052570">
    <property type="entry name" value="FliJ"/>
</dbReference>
<name>A0A847SDG3_9NEIS</name>
<dbReference type="PANTHER" id="PTHR38786:SF1">
    <property type="entry name" value="FLAGELLAR FLIJ PROTEIN"/>
    <property type="match status" value="1"/>
</dbReference>
<dbReference type="GO" id="GO:0006935">
    <property type="term" value="P:chemotaxis"/>
    <property type="evidence" value="ECO:0007669"/>
    <property type="project" value="UniProtKB-KW"/>
</dbReference>
<comment type="similarity">
    <text evidence="2">Belongs to the FliJ family.</text>
</comment>
<dbReference type="GO" id="GO:0003774">
    <property type="term" value="F:cytoskeletal motor activity"/>
    <property type="evidence" value="ECO:0007669"/>
    <property type="project" value="InterPro"/>
</dbReference>
<keyword evidence="9" id="KW-0472">Membrane</keyword>
<evidence type="ECO:0000256" key="5">
    <source>
        <dbReference type="ARBA" id="ARBA00022475"/>
    </source>
</evidence>
<evidence type="ECO:0000256" key="11">
    <source>
        <dbReference type="SAM" id="MobiDB-lite"/>
    </source>
</evidence>
<keyword evidence="7" id="KW-1005">Bacterial flagellum biogenesis</keyword>
<protein>
    <recommendedName>
        <fullName evidence="3">Flagellar FliJ protein</fullName>
    </recommendedName>
</protein>
<dbReference type="RefSeq" id="WP_168875630.1">
    <property type="nucleotide sequence ID" value="NZ_JABAIM010000001.1"/>
</dbReference>
<evidence type="ECO:0000256" key="4">
    <source>
        <dbReference type="ARBA" id="ARBA00022448"/>
    </source>
</evidence>
<dbReference type="Gene3D" id="1.10.287.1700">
    <property type="match status" value="1"/>
</dbReference>
<dbReference type="GO" id="GO:0015031">
    <property type="term" value="P:protein transport"/>
    <property type="evidence" value="ECO:0007669"/>
    <property type="project" value="UniProtKB-KW"/>
</dbReference>
<dbReference type="Proteomes" id="UP000587991">
    <property type="component" value="Unassembled WGS sequence"/>
</dbReference>
<feature type="region of interest" description="Disordered" evidence="11">
    <location>
        <begin position="117"/>
        <end position="146"/>
    </location>
</feature>
<evidence type="ECO:0000256" key="7">
    <source>
        <dbReference type="ARBA" id="ARBA00022795"/>
    </source>
</evidence>
<reference evidence="12 13" key="1">
    <citation type="submission" date="2020-04" db="EMBL/GenBank/DDBJ databases">
        <title>Draft genome of Leeia sp. IMCC25680.</title>
        <authorList>
            <person name="Song J."/>
            <person name="Cho J.-C."/>
        </authorList>
    </citation>
    <scope>NUCLEOTIDE SEQUENCE [LARGE SCALE GENOMIC DNA]</scope>
    <source>
        <strain evidence="12 13">IMCC25680</strain>
    </source>
</reference>
<dbReference type="PIRSF" id="PIRSF019404">
    <property type="entry name" value="FliJ"/>
    <property type="match status" value="1"/>
</dbReference>
<accession>A0A847SDG3</accession>
<evidence type="ECO:0000256" key="8">
    <source>
        <dbReference type="ARBA" id="ARBA00022927"/>
    </source>
</evidence>
<keyword evidence="12" id="KW-0969">Cilium</keyword>
<organism evidence="12 13">
    <name type="scientific">Leeia aquatica</name>
    <dbReference type="NCBI Taxonomy" id="2725557"/>
    <lineage>
        <taxon>Bacteria</taxon>
        <taxon>Pseudomonadati</taxon>
        <taxon>Pseudomonadota</taxon>
        <taxon>Betaproteobacteria</taxon>
        <taxon>Neisseriales</taxon>
        <taxon>Leeiaceae</taxon>
        <taxon>Leeia</taxon>
    </lineage>
</organism>
<dbReference type="NCBIfam" id="TIGR02473">
    <property type="entry name" value="flagell_FliJ"/>
    <property type="match status" value="1"/>
</dbReference>
<evidence type="ECO:0000256" key="1">
    <source>
        <dbReference type="ARBA" id="ARBA00004413"/>
    </source>
</evidence>
<feature type="compositionally biased region" description="Basic and acidic residues" evidence="11">
    <location>
        <begin position="117"/>
        <end position="138"/>
    </location>
</feature>
<keyword evidence="8" id="KW-0653">Protein transport</keyword>
<dbReference type="InterPro" id="IPR053716">
    <property type="entry name" value="Flag_assembly_chemotaxis_eff"/>
</dbReference>
<sequence>MAEFPFLRLLELAREQREEAARGLQASQARVQAAEQQLAMLQQYRQDYQQRLGGQQQQGMAVTQWRDYLLFLGKLDTAIAQQQQECERCEQLRDAAREQWLEREQKVQAFEALQQRHDQTELRKEARREQKQTDEFASRKGSVSRH</sequence>
<evidence type="ECO:0000256" key="3">
    <source>
        <dbReference type="ARBA" id="ARBA00020392"/>
    </source>
</evidence>